<gene>
    <name evidence="1" type="ORF">RRG08_067151</name>
</gene>
<evidence type="ECO:0000313" key="1">
    <source>
        <dbReference type="EMBL" id="KAK3790625.1"/>
    </source>
</evidence>
<name>A0AAE1AMG2_9GAST</name>
<keyword evidence="2" id="KW-1185">Reference proteome</keyword>
<reference evidence="1" key="1">
    <citation type="journal article" date="2023" name="G3 (Bethesda)">
        <title>A reference genome for the long-term kleptoplast-retaining sea slug Elysia crispata morphotype clarki.</title>
        <authorList>
            <person name="Eastman K.E."/>
            <person name="Pendleton A.L."/>
            <person name="Shaikh M.A."/>
            <person name="Suttiyut T."/>
            <person name="Ogas R."/>
            <person name="Tomko P."/>
            <person name="Gavelis G."/>
            <person name="Widhalm J.R."/>
            <person name="Wisecaver J.H."/>
        </authorList>
    </citation>
    <scope>NUCLEOTIDE SEQUENCE</scope>
    <source>
        <strain evidence="1">ECLA1</strain>
    </source>
</reference>
<dbReference type="AlphaFoldDB" id="A0AAE1AMG2"/>
<sequence length="100" mass="10977">MSSRPFDYTDMIAQAEALRAAWCGVTKLFLDCDRMTRQLLLMQQCRIIIGVITSCILMGSPMHTCNHSATADAGLVHALSLSGLDYGLETSRSADRDHLS</sequence>
<organism evidence="1 2">
    <name type="scientific">Elysia crispata</name>
    <name type="common">lettuce slug</name>
    <dbReference type="NCBI Taxonomy" id="231223"/>
    <lineage>
        <taxon>Eukaryota</taxon>
        <taxon>Metazoa</taxon>
        <taxon>Spiralia</taxon>
        <taxon>Lophotrochozoa</taxon>
        <taxon>Mollusca</taxon>
        <taxon>Gastropoda</taxon>
        <taxon>Heterobranchia</taxon>
        <taxon>Euthyneura</taxon>
        <taxon>Panpulmonata</taxon>
        <taxon>Sacoglossa</taxon>
        <taxon>Placobranchoidea</taxon>
        <taxon>Plakobranchidae</taxon>
        <taxon>Elysia</taxon>
    </lineage>
</organism>
<proteinExistence type="predicted"/>
<dbReference type="Proteomes" id="UP001283361">
    <property type="component" value="Unassembled WGS sequence"/>
</dbReference>
<evidence type="ECO:0000313" key="2">
    <source>
        <dbReference type="Proteomes" id="UP001283361"/>
    </source>
</evidence>
<dbReference type="EMBL" id="JAWDGP010001525">
    <property type="protein sequence ID" value="KAK3790625.1"/>
    <property type="molecule type" value="Genomic_DNA"/>
</dbReference>
<accession>A0AAE1AMG2</accession>
<comment type="caution">
    <text evidence="1">The sequence shown here is derived from an EMBL/GenBank/DDBJ whole genome shotgun (WGS) entry which is preliminary data.</text>
</comment>
<protein>
    <submittedName>
        <fullName evidence="1">Uncharacterized protein</fullName>
    </submittedName>
</protein>